<dbReference type="InterPro" id="IPR017778">
    <property type="entry name" value="ABC_transptr_urea_perm_UrtC"/>
</dbReference>
<gene>
    <name evidence="7" type="ORF">BISU_0887</name>
</gene>
<keyword evidence="3 6" id="KW-0812">Transmembrane</keyword>
<evidence type="ECO:0000256" key="4">
    <source>
        <dbReference type="ARBA" id="ARBA00022989"/>
    </source>
</evidence>
<keyword evidence="2" id="KW-1003">Cell membrane</keyword>
<keyword evidence="8" id="KW-1185">Reference proteome</keyword>
<feature type="transmembrane region" description="Helical" evidence="6">
    <location>
        <begin position="147"/>
        <end position="166"/>
    </location>
</feature>
<feature type="transmembrane region" description="Helical" evidence="6">
    <location>
        <begin position="282"/>
        <end position="307"/>
    </location>
</feature>
<name>A0A087E5B0_9BIFI</name>
<evidence type="ECO:0000256" key="3">
    <source>
        <dbReference type="ARBA" id="ARBA00022692"/>
    </source>
</evidence>
<dbReference type="PANTHER" id="PTHR30482">
    <property type="entry name" value="HIGH-AFFINITY BRANCHED-CHAIN AMINO ACID TRANSPORT SYSTEM PERMEASE"/>
    <property type="match status" value="1"/>
</dbReference>
<evidence type="ECO:0000256" key="6">
    <source>
        <dbReference type="SAM" id="Phobius"/>
    </source>
</evidence>
<feature type="transmembrane region" description="Helical" evidence="6">
    <location>
        <begin position="118"/>
        <end position="140"/>
    </location>
</feature>
<evidence type="ECO:0000313" key="8">
    <source>
        <dbReference type="Proteomes" id="UP000029055"/>
    </source>
</evidence>
<dbReference type="NCBIfam" id="TIGR03408">
    <property type="entry name" value="urea_trans_UrtC"/>
    <property type="match status" value="1"/>
</dbReference>
<sequence length="410" mass="42932">MNMNLSDFSAKIAKNKALIGTIIAVALIFIAPSVMSGYNLGLLSKYLCYAMVAVGIGLAWGQGGMLTLGQGLFFGLGAYVMAIHMNLEDIGPGQVPDFMAQYGITSVPGFWELFRNPVIAIIGVAAVPGIVAAILGWAVFGRGVRGAYFAILSQALVAAFAVLLIGQSKTTGGTNGLNNFKGFFGYDLTDPANQRMIFLICAFLTLAMVLIVYWIRKSFMGDLVIGVRDQENRMKFLGYNPASIKVFAFTVAAMFAGIGGAMFVPVVGIISPSDIGVTPSILMLAGVVIGGRTTLLGPVVGTLLVRFAETQLSEAYPSAWTYIEGLIFILVIAFVPLGLGQFKGVWPWIKEKIGLGKGQPGGRPAEVSGSLSAQHVGVDSAATAEAVAAPSIGASPVSGPHPMQAKVVKA</sequence>
<keyword evidence="5 6" id="KW-0472">Membrane</keyword>
<keyword evidence="4 6" id="KW-1133">Transmembrane helix</keyword>
<dbReference type="GO" id="GO:0015658">
    <property type="term" value="F:branched-chain amino acid transmembrane transporter activity"/>
    <property type="evidence" value="ECO:0007669"/>
    <property type="project" value="InterPro"/>
</dbReference>
<feature type="transmembrane region" description="Helical" evidence="6">
    <location>
        <begin position="196"/>
        <end position="215"/>
    </location>
</feature>
<dbReference type="GO" id="GO:0005886">
    <property type="term" value="C:plasma membrane"/>
    <property type="evidence" value="ECO:0007669"/>
    <property type="project" value="UniProtKB-SubCell"/>
</dbReference>
<evidence type="ECO:0000256" key="5">
    <source>
        <dbReference type="ARBA" id="ARBA00023136"/>
    </source>
</evidence>
<dbReference type="eggNOG" id="COG4177">
    <property type="taxonomic scope" value="Bacteria"/>
</dbReference>
<feature type="transmembrane region" description="Helical" evidence="6">
    <location>
        <begin position="319"/>
        <end position="339"/>
    </location>
</feature>
<proteinExistence type="predicted"/>
<evidence type="ECO:0000313" key="7">
    <source>
        <dbReference type="EMBL" id="KFJ02961.1"/>
    </source>
</evidence>
<protein>
    <submittedName>
        <fullName evidence="7">Inner-membrane translocator</fullName>
    </submittedName>
</protein>
<feature type="transmembrane region" description="Helical" evidence="6">
    <location>
        <begin position="246"/>
        <end position="270"/>
    </location>
</feature>
<comment type="caution">
    <text evidence="7">The sequence shown here is derived from an EMBL/GenBank/DDBJ whole genome shotgun (WGS) entry which is preliminary data.</text>
</comment>
<dbReference type="Proteomes" id="UP000029055">
    <property type="component" value="Unassembled WGS sequence"/>
</dbReference>
<comment type="subcellular location">
    <subcellularLocation>
        <location evidence="1">Cell membrane</location>
        <topology evidence="1">Multi-pass membrane protein</topology>
    </subcellularLocation>
</comment>
<dbReference type="STRING" id="77635.BISU_0887"/>
<dbReference type="CDD" id="cd06581">
    <property type="entry name" value="TM_PBP1_LivM_like"/>
    <property type="match status" value="1"/>
</dbReference>
<dbReference type="InterPro" id="IPR043428">
    <property type="entry name" value="LivM-like"/>
</dbReference>
<organism evidence="7 8">
    <name type="scientific">Bifidobacterium subtile</name>
    <dbReference type="NCBI Taxonomy" id="77635"/>
    <lineage>
        <taxon>Bacteria</taxon>
        <taxon>Bacillati</taxon>
        <taxon>Actinomycetota</taxon>
        <taxon>Actinomycetes</taxon>
        <taxon>Bifidobacteriales</taxon>
        <taxon>Bifidobacteriaceae</taxon>
        <taxon>Bifidobacterium</taxon>
    </lineage>
</organism>
<accession>A0A087E5B0</accession>
<dbReference type="RefSeq" id="WP_226839076.1">
    <property type="nucleotide sequence ID" value="NZ_CP062939.1"/>
</dbReference>
<reference evidence="7 8" key="1">
    <citation type="submission" date="2014-03" db="EMBL/GenBank/DDBJ databases">
        <title>Genomics of Bifidobacteria.</title>
        <authorList>
            <person name="Ventura M."/>
            <person name="Milani C."/>
            <person name="Lugli G.A."/>
        </authorList>
    </citation>
    <scope>NUCLEOTIDE SEQUENCE [LARGE SCALE GENOMIC DNA]</scope>
    <source>
        <strain evidence="7 8">LMG 11597</strain>
    </source>
</reference>
<feature type="transmembrane region" description="Helical" evidence="6">
    <location>
        <begin position="43"/>
        <end position="61"/>
    </location>
</feature>
<dbReference type="EMBL" id="JGZR01000007">
    <property type="protein sequence ID" value="KFJ02961.1"/>
    <property type="molecule type" value="Genomic_DNA"/>
</dbReference>
<evidence type="ECO:0000256" key="1">
    <source>
        <dbReference type="ARBA" id="ARBA00004651"/>
    </source>
</evidence>
<evidence type="ECO:0000256" key="2">
    <source>
        <dbReference type="ARBA" id="ARBA00022475"/>
    </source>
</evidence>
<dbReference type="AlphaFoldDB" id="A0A087E5B0"/>
<feature type="transmembrane region" description="Helical" evidence="6">
    <location>
        <begin position="12"/>
        <end position="31"/>
    </location>
</feature>
<dbReference type="Pfam" id="PF02653">
    <property type="entry name" value="BPD_transp_2"/>
    <property type="match status" value="1"/>
</dbReference>
<dbReference type="InterPro" id="IPR001851">
    <property type="entry name" value="ABC_transp_permease"/>
</dbReference>
<dbReference type="PANTHER" id="PTHR30482:SF4">
    <property type="entry name" value="SLR1201 PROTEIN"/>
    <property type="match status" value="1"/>
</dbReference>